<feature type="transmembrane region" description="Helical" evidence="2">
    <location>
        <begin position="36"/>
        <end position="62"/>
    </location>
</feature>
<keyword evidence="2" id="KW-0812">Transmembrane</keyword>
<keyword evidence="3" id="KW-1185">Reference proteome</keyword>
<dbReference type="Proteomes" id="UP000887565">
    <property type="component" value="Unplaced"/>
</dbReference>
<keyword evidence="2" id="KW-0472">Membrane</keyword>
<organism evidence="3 4">
    <name type="scientific">Romanomermis culicivorax</name>
    <name type="common">Nematode worm</name>
    <dbReference type="NCBI Taxonomy" id="13658"/>
    <lineage>
        <taxon>Eukaryota</taxon>
        <taxon>Metazoa</taxon>
        <taxon>Ecdysozoa</taxon>
        <taxon>Nematoda</taxon>
        <taxon>Enoplea</taxon>
        <taxon>Dorylaimia</taxon>
        <taxon>Mermithida</taxon>
        <taxon>Mermithoidea</taxon>
        <taxon>Mermithidae</taxon>
        <taxon>Romanomermis</taxon>
    </lineage>
</organism>
<evidence type="ECO:0000256" key="1">
    <source>
        <dbReference type="SAM" id="MobiDB-lite"/>
    </source>
</evidence>
<reference evidence="4" key="1">
    <citation type="submission" date="2022-11" db="UniProtKB">
        <authorList>
            <consortium name="WormBaseParasite"/>
        </authorList>
    </citation>
    <scope>IDENTIFICATION</scope>
</reference>
<name>A0A915IJQ0_ROMCU</name>
<protein>
    <submittedName>
        <fullName evidence="4">Transmembrane protein</fullName>
    </submittedName>
</protein>
<evidence type="ECO:0000313" key="3">
    <source>
        <dbReference type="Proteomes" id="UP000887565"/>
    </source>
</evidence>
<accession>A0A915IJQ0</accession>
<evidence type="ECO:0000256" key="2">
    <source>
        <dbReference type="SAM" id="Phobius"/>
    </source>
</evidence>
<proteinExistence type="predicted"/>
<keyword evidence="2" id="KW-1133">Transmembrane helix</keyword>
<sequence length="86" mass="9694">MAVWRRFGSSNNDLGWRDGSSSSDTSGDLFHSSFCFFFFFFFGAIGAVRCLGCVCVKILGLWKLLGTIPKQKDRPWSDNVQSNMKN</sequence>
<dbReference type="WBParaSite" id="nRc.2.0.1.t14089-RA">
    <property type="protein sequence ID" value="nRc.2.0.1.t14089-RA"/>
    <property type="gene ID" value="nRc.2.0.1.g14089"/>
</dbReference>
<feature type="region of interest" description="Disordered" evidence="1">
    <location>
        <begin position="1"/>
        <end position="25"/>
    </location>
</feature>
<evidence type="ECO:0000313" key="4">
    <source>
        <dbReference type="WBParaSite" id="nRc.2.0.1.t14089-RA"/>
    </source>
</evidence>
<dbReference type="AlphaFoldDB" id="A0A915IJQ0"/>